<organism evidence="1 2">
    <name type="scientific">Populus deltoides</name>
    <name type="common">Eastern poplar</name>
    <name type="synonym">Eastern cottonwood</name>
    <dbReference type="NCBI Taxonomy" id="3696"/>
    <lineage>
        <taxon>Eukaryota</taxon>
        <taxon>Viridiplantae</taxon>
        <taxon>Streptophyta</taxon>
        <taxon>Embryophyta</taxon>
        <taxon>Tracheophyta</taxon>
        <taxon>Spermatophyta</taxon>
        <taxon>Magnoliopsida</taxon>
        <taxon>eudicotyledons</taxon>
        <taxon>Gunneridae</taxon>
        <taxon>Pentapetalae</taxon>
        <taxon>rosids</taxon>
        <taxon>fabids</taxon>
        <taxon>Malpighiales</taxon>
        <taxon>Salicaceae</taxon>
        <taxon>Saliceae</taxon>
        <taxon>Populus</taxon>
    </lineage>
</organism>
<evidence type="ECO:0000313" key="1">
    <source>
        <dbReference type="EMBL" id="KAH8481224.1"/>
    </source>
</evidence>
<feature type="non-terminal residue" evidence="1">
    <location>
        <position position="1"/>
    </location>
</feature>
<proteinExistence type="predicted"/>
<name>A0A8T2WKY2_POPDE</name>
<keyword evidence="2" id="KW-1185">Reference proteome</keyword>
<accession>A0A8T2WKY2</accession>
<dbReference type="EMBL" id="JACEGQ020000019">
    <property type="protein sequence ID" value="KAH8481224.1"/>
    <property type="molecule type" value="Genomic_DNA"/>
</dbReference>
<comment type="caution">
    <text evidence="1">The sequence shown here is derived from an EMBL/GenBank/DDBJ whole genome shotgun (WGS) entry which is preliminary data.</text>
</comment>
<evidence type="ECO:0000313" key="2">
    <source>
        <dbReference type="Proteomes" id="UP000807159"/>
    </source>
</evidence>
<feature type="non-terminal residue" evidence="1">
    <location>
        <position position="67"/>
    </location>
</feature>
<reference evidence="1" key="1">
    <citation type="journal article" date="2021" name="J. Hered.">
        <title>Genome Assembly of Salicaceae Populus deltoides (Eastern Cottonwood) I-69 Based on Nanopore Sequencing and Hi-C Technologies.</title>
        <authorList>
            <person name="Bai S."/>
            <person name="Wu H."/>
            <person name="Zhang J."/>
            <person name="Pan Z."/>
            <person name="Zhao W."/>
            <person name="Li Z."/>
            <person name="Tong C."/>
        </authorList>
    </citation>
    <scope>NUCLEOTIDE SEQUENCE</scope>
    <source>
        <tissue evidence="1">Leaf</tissue>
    </source>
</reference>
<gene>
    <name evidence="1" type="ORF">H0E87_031259</name>
</gene>
<dbReference type="Proteomes" id="UP000807159">
    <property type="component" value="Chromosome 19"/>
</dbReference>
<dbReference type="AlphaFoldDB" id="A0A8T2WKY2"/>
<sequence>ARGLLQKQKSQAKGEGLRPAAQMVEGKVYLQAKGVGGSSLEEGEAKRQQLRDDRLWLALGRGEGKAL</sequence>
<protein>
    <submittedName>
        <fullName evidence="1">Uncharacterized protein</fullName>
    </submittedName>
</protein>